<reference evidence="2 3" key="1">
    <citation type="submission" date="2022-11" db="EMBL/GenBank/DDBJ databases">
        <title>Genome Sequencing of Nocardia sp. ON39_IFM12276 and assembly.</title>
        <authorList>
            <person name="Shimojima M."/>
            <person name="Toyokawa M."/>
            <person name="Uesaka K."/>
        </authorList>
    </citation>
    <scope>NUCLEOTIDE SEQUENCE [LARGE SCALE GENOMIC DNA]</scope>
    <source>
        <strain evidence="2 3">IFM 12276</strain>
    </source>
</reference>
<keyword evidence="3" id="KW-1185">Reference proteome</keyword>
<dbReference type="Proteomes" id="UP001317870">
    <property type="component" value="Chromosome"/>
</dbReference>
<name>A0ABM8D607_9NOCA</name>
<proteinExistence type="predicted"/>
<dbReference type="RefSeq" id="WP_281875983.1">
    <property type="nucleotide sequence ID" value="NZ_AP026976.1"/>
</dbReference>
<feature type="region of interest" description="Disordered" evidence="1">
    <location>
        <begin position="1"/>
        <end position="26"/>
    </location>
</feature>
<evidence type="ECO:0000313" key="2">
    <source>
        <dbReference type="EMBL" id="BDU02873.1"/>
    </source>
</evidence>
<dbReference type="EMBL" id="AP026978">
    <property type="protein sequence ID" value="BDU02873.1"/>
    <property type="molecule type" value="Genomic_DNA"/>
</dbReference>
<evidence type="ECO:0000256" key="1">
    <source>
        <dbReference type="SAM" id="MobiDB-lite"/>
    </source>
</evidence>
<feature type="region of interest" description="Disordered" evidence="1">
    <location>
        <begin position="84"/>
        <end position="106"/>
    </location>
</feature>
<evidence type="ECO:0000313" key="3">
    <source>
        <dbReference type="Proteomes" id="UP001317870"/>
    </source>
</evidence>
<gene>
    <name evidence="2" type="ORF">IFM12276_59010</name>
</gene>
<organism evidence="2 3">
    <name type="scientific">Nocardia sputorum</name>
    <dbReference type="NCBI Taxonomy" id="2984338"/>
    <lineage>
        <taxon>Bacteria</taxon>
        <taxon>Bacillati</taxon>
        <taxon>Actinomycetota</taxon>
        <taxon>Actinomycetes</taxon>
        <taxon>Mycobacteriales</taxon>
        <taxon>Nocardiaceae</taxon>
        <taxon>Nocardia</taxon>
    </lineage>
</organism>
<sequence length="106" mass="11755">MASDKTPNPELPVRVPFVGPSEDYPGPPQETVAMFAEAIREWAGPDAIGYRESFLDGHVYLVGDDGHSYTFEEYADRLGERAIDHARDSNDCTNEPGGTRQLPCQR</sequence>
<protein>
    <submittedName>
        <fullName evidence="2">Uncharacterized protein</fullName>
    </submittedName>
</protein>
<accession>A0ABM8D607</accession>